<evidence type="ECO:0000259" key="11">
    <source>
        <dbReference type="PROSITE" id="PS50802"/>
    </source>
</evidence>
<dbReference type="AlphaFoldDB" id="A0A1B0CUF2"/>
<keyword evidence="13" id="KW-1185">Reference proteome</keyword>
<dbReference type="Gene3D" id="4.10.240.30">
    <property type="match status" value="1"/>
</dbReference>
<reference evidence="12" key="1">
    <citation type="submission" date="2020-05" db="UniProtKB">
        <authorList>
            <consortium name="EnsemblMetazoa"/>
        </authorList>
    </citation>
    <scope>IDENTIFICATION</scope>
    <source>
        <strain evidence="12">Jacobina</strain>
    </source>
</reference>
<dbReference type="EMBL" id="AJWK01029121">
    <property type="status" value="NOT_ANNOTATED_CDS"/>
    <property type="molecule type" value="Genomic_DNA"/>
</dbReference>
<keyword evidence="9" id="KW-0788">Thiol protease</keyword>
<evidence type="ECO:0000256" key="8">
    <source>
        <dbReference type="ARBA" id="ARBA00022801"/>
    </source>
</evidence>
<name>A0A1B0CUF2_LUTLO</name>
<dbReference type="Pfam" id="PF02338">
    <property type="entry name" value="OTU"/>
    <property type="match status" value="1"/>
</dbReference>
<keyword evidence="6" id="KW-0863">Zinc-finger</keyword>
<keyword evidence="10" id="KW-0862">Zinc</keyword>
<dbReference type="GO" id="GO:0008270">
    <property type="term" value="F:zinc ion binding"/>
    <property type="evidence" value="ECO:0007669"/>
    <property type="project" value="UniProtKB-KW"/>
</dbReference>
<evidence type="ECO:0000256" key="4">
    <source>
        <dbReference type="ARBA" id="ARBA00022670"/>
    </source>
</evidence>
<evidence type="ECO:0000313" key="13">
    <source>
        <dbReference type="Proteomes" id="UP000092461"/>
    </source>
</evidence>
<feature type="domain" description="OTU" evidence="11">
    <location>
        <begin position="76"/>
        <end position="268"/>
    </location>
</feature>
<evidence type="ECO:0000256" key="6">
    <source>
        <dbReference type="ARBA" id="ARBA00022771"/>
    </source>
</evidence>
<evidence type="ECO:0000256" key="7">
    <source>
        <dbReference type="ARBA" id="ARBA00022786"/>
    </source>
</evidence>
<evidence type="ECO:0000256" key="9">
    <source>
        <dbReference type="ARBA" id="ARBA00022807"/>
    </source>
</evidence>
<dbReference type="PANTHER" id="PTHR13367">
    <property type="entry name" value="UBIQUITIN THIOESTERASE"/>
    <property type="match status" value="1"/>
</dbReference>
<dbReference type="PROSITE" id="PS50802">
    <property type="entry name" value="OTU"/>
    <property type="match status" value="1"/>
</dbReference>
<evidence type="ECO:0000256" key="1">
    <source>
        <dbReference type="ARBA" id="ARBA00000707"/>
    </source>
</evidence>
<evidence type="ECO:0000256" key="10">
    <source>
        <dbReference type="ARBA" id="ARBA00022833"/>
    </source>
</evidence>
<keyword evidence="4" id="KW-0645">Protease</keyword>
<protein>
    <recommendedName>
        <fullName evidence="3">ubiquitinyl hydrolase 1</fullName>
        <ecNumber evidence="3">3.4.19.12</ecNumber>
    </recommendedName>
</protein>
<keyword evidence="5" id="KW-0479">Metal-binding</keyword>
<dbReference type="InterPro" id="IPR003323">
    <property type="entry name" value="OTU_dom"/>
</dbReference>
<evidence type="ECO:0000313" key="12">
    <source>
        <dbReference type="EnsemblMetazoa" id="LLOJ008587-PA"/>
    </source>
</evidence>
<accession>A0A1B0CUF2</accession>
<comment type="similarity">
    <text evidence="2">Belongs to the peptidase C64 family.</text>
</comment>
<sequence length="662" mass="75160">MSSPTLGEAFERRWRFQQTRINKSAGFVFSDAEWRKEWEAIVLMASPEPREVSTATNLRRYSFPIDRKFDGALEGNAAAVYESDGNCLLHAASLAIWGFHDRKLSLRSELFHVMSSPTLGEAFERRWRFQQTRINKSAGFVFSDAEWRKEWEAIVLMASPEPREVSTATNLRRYSFPIDRKFDGALEGNAAAVYESLEEIHVLVLAHVLRRTIIVIADTVLRDLNGEAMAPIPFGGIYMPLEVNPNECQREPLILAYDMAHFSALVRMDTKGDRPNFLVPLTDNTHTLLPIQFGIDPGRDFDWTGYDGTEGNYRLTEQEKIALLSEYMNVVTVRSRANSDDTIYRDWIEEDALEKEINDIEITLAIDETDQPKISEPGAREKNPAGKQLNSVAKQFGSIGKNMSKKIKKNIESFTKMGGGSKHSAAKKFPTGAGDPFNGHTTRTTVVCAQIRVKHHEFYEAMIKNYLECAQERFVECELKDDGKNGSGGGPAPPTEINGGDYMVNCISDGCVKFGTVDTSYLCPECYENQKQREFNCSYFDQVPRYGTGNSKFYTQADMESHKKITRIPSVKRLNELDQTIYLSNSTFFNDKLAPNDAEMYIKVRQEGLRDKTQAILVAKENRRQKIASIYDNLCPEDCDFQYCTKCTDMRHRSKEVPDISL</sequence>
<evidence type="ECO:0000256" key="2">
    <source>
        <dbReference type="ARBA" id="ARBA00005865"/>
    </source>
</evidence>
<organism evidence="12 13">
    <name type="scientific">Lutzomyia longipalpis</name>
    <name type="common">Sand fly</name>
    <dbReference type="NCBI Taxonomy" id="7200"/>
    <lineage>
        <taxon>Eukaryota</taxon>
        <taxon>Metazoa</taxon>
        <taxon>Ecdysozoa</taxon>
        <taxon>Arthropoda</taxon>
        <taxon>Hexapoda</taxon>
        <taxon>Insecta</taxon>
        <taxon>Pterygota</taxon>
        <taxon>Neoptera</taxon>
        <taxon>Endopterygota</taxon>
        <taxon>Diptera</taxon>
        <taxon>Nematocera</taxon>
        <taxon>Psychodoidea</taxon>
        <taxon>Psychodidae</taxon>
        <taxon>Lutzomyia</taxon>
        <taxon>Lutzomyia</taxon>
    </lineage>
</organism>
<dbReference type="GO" id="GO:0071947">
    <property type="term" value="P:protein deubiquitination involved in ubiquitin-dependent protein catabolic process"/>
    <property type="evidence" value="ECO:0007669"/>
    <property type="project" value="TreeGrafter"/>
</dbReference>
<comment type="catalytic activity">
    <reaction evidence="1">
        <text>Thiol-dependent hydrolysis of ester, thioester, amide, peptide and isopeptide bonds formed by the C-terminal Gly of ubiquitin (a 76-residue protein attached to proteins as an intracellular targeting signal).</text>
        <dbReference type="EC" id="3.4.19.12"/>
    </reaction>
</comment>
<dbReference type="GO" id="GO:0004843">
    <property type="term" value="F:cysteine-type deubiquitinase activity"/>
    <property type="evidence" value="ECO:0007669"/>
    <property type="project" value="UniProtKB-EC"/>
</dbReference>
<dbReference type="InterPro" id="IPR051346">
    <property type="entry name" value="OTU_Deubiquitinase"/>
</dbReference>
<evidence type="ECO:0000256" key="5">
    <source>
        <dbReference type="ARBA" id="ARBA00022723"/>
    </source>
</evidence>
<dbReference type="EMBL" id="AJWK01029122">
    <property type="status" value="NOT_ANNOTATED_CDS"/>
    <property type="molecule type" value="Genomic_DNA"/>
</dbReference>
<dbReference type="GO" id="GO:0035871">
    <property type="term" value="P:protein K11-linked deubiquitination"/>
    <property type="evidence" value="ECO:0007669"/>
    <property type="project" value="TreeGrafter"/>
</dbReference>
<dbReference type="GO" id="GO:0070530">
    <property type="term" value="F:K63-linked polyubiquitin modification-dependent protein binding"/>
    <property type="evidence" value="ECO:0007669"/>
    <property type="project" value="TreeGrafter"/>
</dbReference>
<dbReference type="PANTHER" id="PTHR13367:SF27">
    <property type="entry name" value="OTU DOMAIN-CONTAINING PROTEIN"/>
    <property type="match status" value="1"/>
</dbReference>
<dbReference type="GO" id="GO:0005737">
    <property type="term" value="C:cytoplasm"/>
    <property type="evidence" value="ECO:0007669"/>
    <property type="project" value="TreeGrafter"/>
</dbReference>
<evidence type="ECO:0000256" key="3">
    <source>
        <dbReference type="ARBA" id="ARBA00012759"/>
    </source>
</evidence>
<keyword evidence="7" id="KW-0833">Ubl conjugation pathway</keyword>
<dbReference type="Proteomes" id="UP000092461">
    <property type="component" value="Unassembled WGS sequence"/>
</dbReference>
<dbReference type="GO" id="GO:0070536">
    <property type="term" value="P:protein K63-linked deubiquitination"/>
    <property type="evidence" value="ECO:0007669"/>
    <property type="project" value="TreeGrafter"/>
</dbReference>
<dbReference type="EC" id="3.4.19.12" evidence="3"/>
<keyword evidence="8" id="KW-0378">Hydrolase</keyword>
<dbReference type="VEuPathDB" id="VectorBase:LLONM1_011058"/>
<dbReference type="VEuPathDB" id="VectorBase:LLOJ008587"/>
<dbReference type="GO" id="GO:0005634">
    <property type="term" value="C:nucleus"/>
    <property type="evidence" value="ECO:0007669"/>
    <property type="project" value="TreeGrafter"/>
</dbReference>
<dbReference type="EnsemblMetazoa" id="LLOJ008587-RA">
    <property type="protein sequence ID" value="LLOJ008587-PA"/>
    <property type="gene ID" value="LLOJ008587"/>
</dbReference>
<dbReference type="GO" id="GO:0071108">
    <property type="term" value="P:protein K48-linked deubiquitination"/>
    <property type="evidence" value="ECO:0007669"/>
    <property type="project" value="TreeGrafter"/>
</dbReference>
<proteinExistence type="inferred from homology"/>